<dbReference type="InterPro" id="IPR045584">
    <property type="entry name" value="Pilin-like"/>
</dbReference>
<reference evidence="4 5" key="1">
    <citation type="submission" date="2017-07" db="EMBL/GenBank/DDBJ databases">
        <title>Virgibacillus sp. LM2416.</title>
        <authorList>
            <person name="Tak E.J."/>
            <person name="Bae J.-W."/>
        </authorList>
    </citation>
    <scope>NUCLEOTIDE SEQUENCE [LARGE SCALE GENOMIC DNA]</scope>
    <source>
        <strain evidence="4 5">LM2416</strain>
    </source>
</reference>
<protein>
    <submittedName>
        <fullName evidence="4">Prepilin-type cleavage/methylation domain-containing protein</fullName>
    </submittedName>
</protein>
<keyword evidence="5" id="KW-1185">Reference proteome</keyword>
<keyword evidence="3" id="KW-0812">Transmembrane</keyword>
<dbReference type="GO" id="GO:0030420">
    <property type="term" value="P:establishment of competence for transformation"/>
    <property type="evidence" value="ECO:0007669"/>
    <property type="project" value="UniProtKB-KW"/>
</dbReference>
<accession>A0A220U4X8</accession>
<evidence type="ECO:0000313" key="4">
    <source>
        <dbReference type="EMBL" id="ASK62966.1"/>
    </source>
</evidence>
<evidence type="ECO:0000256" key="1">
    <source>
        <dbReference type="ARBA" id="ARBA00004241"/>
    </source>
</evidence>
<organism evidence="4 5">
    <name type="scientific">Virgibacillus phasianinus</name>
    <dbReference type="NCBI Taxonomy" id="2017483"/>
    <lineage>
        <taxon>Bacteria</taxon>
        <taxon>Bacillati</taxon>
        <taxon>Bacillota</taxon>
        <taxon>Bacilli</taxon>
        <taxon>Bacillales</taxon>
        <taxon>Bacillaceae</taxon>
        <taxon>Virgibacillus</taxon>
    </lineage>
</organism>
<gene>
    <name evidence="4" type="ORF">CFK37_12845</name>
</gene>
<dbReference type="Pfam" id="PF07963">
    <property type="entry name" value="N_methyl"/>
    <property type="match status" value="1"/>
</dbReference>
<keyword evidence="3" id="KW-0472">Membrane</keyword>
<evidence type="ECO:0000313" key="5">
    <source>
        <dbReference type="Proteomes" id="UP000198312"/>
    </source>
</evidence>
<comment type="subcellular location">
    <subcellularLocation>
        <location evidence="1">Cell surface</location>
    </subcellularLocation>
</comment>
<dbReference type="OrthoDB" id="2721912at2"/>
<evidence type="ECO:0000256" key="2">
    <source>
        <dbReference type="ARBA" id="ARBA00023287"/>
    </source>
</evidence>
<keyword evidence="2" id="KW-0178">Competence</keyword>
<dbReference type="AlphaFoldDB" id="A0A220U4X8"/>
<dbReference type="RefSeq" id="WP_089062225.1">
    <property type="nucleotide sequence ID" value="NZ_CP022315.1"/>
</dbReference>
<sequence length="118" mass="12666">MLERLKKKIKKENGFTLVELLAVIAILAIIVAIAVPTIGNVIGDSEAKANDASKELFENAARLAHASGYEPTDGAAYTLTELNTKGFLDEDPSDKFSGTVVVTTVTDGGTKYEYKETE</sequence>
<dbReference type="KEGG" id="vil:CFK37_12845"/>
<dbReference type="EMBL" id="CP022315">
    <property type="protein sequence ID" value="ASK62966.1"/>
    <property type="molecule type" value="Genomic_DNA"/>
</dbReference>
<keyword evidence="3" id="KW-1133">Transmembrane helix</keyword>
<feature type="transmembrane region" description="Helical" evidence="3">
    <location>
        <begin position="20"/>
        <end position="39"/>
    </location>
</feature>
<dbReference type="SUPFAM" id="SSF54523">
    <property type="entry name" value="Pili subunits"/>
    <property type="match status" value="1"/>
</dbReference>
<dbReference type="Proteomes" id="UP000198312">
    <property type="component" value="Chromosome"/>
</dbReference>
<dbReference type="GO" id="GO:0009986">
    <property type="term" value="C:cell surface"/>
    <property type="evidence" value="ECO:0007669"/>
    <property type="project" value="UniProtKB-SubCell"/>
</dbReference>
<dbReference type="InterPro" id="IPR012902">
    <property type="entry name" value="N_methyl_site"/>
</dbReference>
<name>A0A220U4X8_9BACI</name>
<evidence type="ECO:0000256" key="3">
    <source>
        <dbReference type="SAM" id="Phobius"/>
    </source>
</evidence>
<dbReference type="NCBIfam" id="TIGR02532">
    <property type="entry name" value="IV_pilin_GFxxxE"/>
    <property type="match status" value="1"/>
</dbReference>
<proteinExistence type="predicted"/>
<dbReference type="Gene3D" id="3.30.700.10">
    <property type="entry name" value="Glycoprotein, Type 4 Pilin"/>
    <property type="match status" value="1"/>
</dbReference>